<dbReference type="GO" id="GO:0003723">
    <property type="term" value="F:RNA binding"/>
    <property type="evidence" value="ECO:0007669"/>
    <property type="project" value="InterPro"/>
</dbReference>
<evidence type="ECO:0000313" key="3">
    <source>
        <dbReference type="EMBL" id="KKL73220.1"/>
    </source>
</evidence>
<name>A0A0F9GV34_9ZZZZ</name>
<gene>
    <name evidence="3" type="ORF">LCGC14_2077050</name>
</gene>
<dbReference type="SUPFAM" id="SSF81301">
    <property type="entry name" value="Nucleotidyltransferase"/>
    <property type="match status" value="1"/>
</dbReference>
<evidence type="ECO:0000259" key="2">
    <source>
        <dbReference type="Pfam" id="PF01743"/>
    </source>
</evidence>
<keyword evidence="1" id="KW-0808">Transferase</keyword>
<dbReference type="PANTHER" id="PTHR43051:SF1">
    <property type="entry name" value="POLYNUCLEOTIDE ADENYLYLTRANSFERASE FAMILY PROTEIN"/>
    <property type="match status" value="1"/>
</dbReference>
<organism evidence="3">
    <name type="scientific">marine sediment metagenome</name>
    <dbReference type="NCBI Taxonomy" id="412755"/>
    <lineage>
        <taxon>unclassified sequences</taxon>
        <taxon>metagenomes</taxon>
        <taxon>ecological metagenomes</taxon>
    </lineage>
</organism>
<dbReference type="GO" id="GO:0006396">
    <property type="term" value="P:RNA processing"/>
    <property type="evidence" value="ECO:0007669"/>
    <property type="project" value="InterPro"/>
</dbReference>
<feature type="domain" description="Poly A polymerase head" evidence="2">
    <location>
        <begin position="21"/>
        <end position="41"/>
    </location>
</feature>
<dbReference type="Gene3D" id="3.30.460.10">
    <property type="entry name" value="Beta Polymerase, domain 2"/>
    <property type="match status" value="1"/>
</dbReference>
<evidence type="ECO:0000256" key="1">
    <source>
        <dbReference type="ARBA" id="ARBA00022679"/>
    </source>
</evidence>
<protein>
    <recommendedName>
        <fullName evidence="2">Poly A polymerase head domain-containing protein</fullName>
    </recommendedName>
</protein>
<feature type="non-terminal residue" evidence="3">
    <location>
        <position position="41"/>
    </location>
</feature>
<reference evidence="3" key="1">
    <citation type="journal article" date="2015" name="Nature">
        <title>Complex archaea that bridge the gap between prokaryotes and eukaryotes.</title>
        <authorList>
            <person name="Spang A."/>
            <person name="Saw J.H."/>
            <person name="Jorgensen S.L."/>
            <person name="Zaremba-Niedzwiedzka K."/>
            <person name="Martijn J."/>
            <person name="Lind A.E."/>
            <person name="van Eijk R."/>
            <person name="Schleper C."/>
            <person name="Guy L."/>
            <person name="Ettema T.J."/>
        </authorList>
    </citation>
    <scope>NUCLEOTIDE SEQUENCE</scope>
</reference>
<sequence>MLKQAKKIVKVLQNKGYEAVFAGGCVRDMLLGIEPHDYDIA</sequence>
<dbReference type="PANTHER" id="PTHR43051">
    <property type="entry name" value="POLYNUCLEOTIDE ADENYLYLTRANSFERASE FAMILY PROTEIN"/>
    <property type="match status" value="1"/>
</dbReference>
<accession>A0A0F9GV34</accession>
<dbReference type="GO" id="GO:0016779">
    <property type="term" value="F:nucleotidyltransferase activity"/>
    <property type="evidence" value="ECO:0007669"/>
    <property type="project" value="InterPro"/>
</dbReference>
<dbReference type="AlphaFoldDB" id="A0A0F9GV34"/>
<dbReference type="InterPro" id="IPR002646">
    <property type="entry name" value="PolA_pol_head_dom"/>
</dbReference>
<dbReference type="Pfam" id="PF01743">
    <property type="entry name" value="PolyA_pol"/>
    <property type="match status" value="1"/>
</dbReference>
<comment type="caution">
    <text evidence="3">The sequence shown here is derived from an EMBL/GenBank/DDBJ whole genome shotgun (WGS) entry which is preliminary data.</text>
</comment>
<dbReference type="InterPro" id="IPR043519">
    <property type="entry name" value="NT_sf"/>
</dbReference>
<dbReference type="InterPro" id="IPR052191">
    <property type="entry name" value="tRNA_ntf/polyA_polymerase_I"/>
</dbReference>
<proteinExistence type="predicted"/>
<dbReference type="EMBL" id="LAZR01025028">
    <property type="protein sequence ID" value="KKL73220.1"/>
    <property type="molecule type" value="Genomic_DNA"/>
</dbReference>